<keyword evidence="10" id="KW-0067">ATP-binding</keyword>
<evidence type="ECO:0000256" key="12">
    <source>
        <dbReference type="ARBA" id="ARBA00023012"/>
    </source>
</evidence>
<dbReference type="PRINTS" id="PR00344">
    <property type="entry name" value="BCTRLSENSOR"/>
</dbReference>
<dbReference type="PANTHER" id="PTHR45528:SF1">
    <property type="entry name" value="SENSOR HISTIDINE KINASE CPXA"/>
    <property type="match status" value="1"/>
</dbReference>
<evidence type="ECO:0000256" key="11">
    <source>
        <dbReference type="ARBA" id="ARBA00022989"/>
    </source>
</evidence>
<dbReference type="eggNOG" id="COG5002">
    <property type="taxonomic scope" value="Bacteria"/>
</dbReference>
<gene>
    <name evidence="17" type="ORF">HMPREF9698_00514</name>
</gene>
<dbReference type="PROSITE" id="PS50885">
    <property type="entry name" value="HAMP"/>
    <property type="match status" value="1"/>
</dbReference>
<keyword evidence="18" id="KW-1185">Reference proteome</keyword>
<evidence type="ECO:0000256" key="13">
    <source>
        <dbReference type="ARBA" id="ARBA00023136"/>
    </source>
</evidence>
<dbReference type="InterPro" id="IPR036890">
    <property type="entry name" value="HATPase_C_sf"/>
</dbReference>
<comment type="caution">
    <text evidence="17">The sequence shown here is derived from an EMBL/GenBank/DDBJ whole genome shotgun (WGS) entry which is preliminary data.</text>
</comment>
<feature type="domain" description="HAMP" evidence="16">
    <location>
        <begin position="93"/>
        <end position="140"/>
    </location>
</feature>
<organism evidence="17 18">
    <name type="scientific">Alloiococcus otitis ATCC 51267</name>
    <dbReference type="NCBI Taxonomy" id="883081"/>
    <lineage>
        <taxon>Bacteria</taxon>
        <taxon>Bacillati</taxon>
        <taxon>Bacillota</taxon>
        <taxon>Bacilli</taxon>
        <taxon>Lactobacillales</taxon>
        <taxon>Carnobacteriaceae</taxon>
        <taxon>Alloiococcus</taxon>
    </lineage>
</organism>
<dbReference type="GO" id="GO:0005524">
    <property type="term" value="F:ATP binding"/>
    <property type="evidence" value="ECO:0007669"/>
    <property type="project" value="UniProtKB-KW"/>
</dbReference>
<dbReference type="AlphaFoldDB" id="K9EBB8"/>
<keyword evidence="11 14" id="KW-1133">Transmembrane helix</keyword>
<dbReference type="InterPro" id="IPR036097">
    <property type="entry name" value="HisK_dim/P_sf"/>
</dbReference>
<keyword evidence="4" id="KW-1003">Cell membrane</keyword>
<dbReference type="InterPro" id="IPR003661">
    <property type="entry name" value="HisK_dim/P_dom"/>
</dbReference>
<dbReference type="InterPro" id="IPR004358">
    <property type="entry name" value="Sig_transdc_His_kin-like_C"/>
</dbReference>
<evidence type="ECO:0000256" key="1">
    <source>
        <dbReference type="ARBA" id="ARBA00000085"/>
    </source>
</evidence>
<evidence type="ECO:0000259" key="15">
    <source>
        <dbReference type="PROSITE" id="PS50109"/>
    </source>
</evidence>
<evidence type="ECO:0000256" key="3">
    <source>
        <dbReference type="ARBA" id="ARBA00012438"/>
    </source>
</evidence>
<proteinExistence type="predicted"/>
<evidence type="ECO:0000256" key="6">
    <source>
        <dbReference type="ARBA" id="ARBA00022679"/>
    </source>
</evidence>
<evidence type="ECO:0000256" key="8">
    <source>
        <dbReference type="ARBA" id="ARBA00022741"/>
    </source>
</evidence>
<dbReference type="Gene3D" id="1.10.287.130">
    <property type="match status" value="1"/>
</dbReference>
<keyword evidence="8" id="KW-0547">Nucleotide-binding</keyword>
<evidence type="ECO:0000313" key="18">
    <source>
        <dbReference type="Proteomes" id="UP000009875"/>
    </source>
</evidence>
<dbReference type="GO" id="GO:0005886">
    <property type="term" value="C:plasma membrane"/>
    <property type="evidence" value="ECO:0007669"/>
    <property type="project" value="UniProtKB-SubCell"/>
</dbReference>
<feature type="transmembrane region" description="Helical" evidence="14">
    <location>
        <begin position="12"/>
        <end position="41"/>
    </location>
</feature>
<dbReference type="SUPFAM" id="SSF55874">
    <property type="entry name" value="ATPase domain of HSP90 chaperone/DNA topoisomerase II/histidine kinase"/>
    <property type="match status" value="1"/>
</dbReference>
<evidence type="ECO:0000256" key="5">
    <source>
        <dbReference type="ARBA" id="ARBA00022553"/>
    </source>
</evidence>
<evidence type="ECO:0000256" key="14">
    <source>
        <dbReference type="SAM" id="Phobius"/>
    </source>
</evidence>
<keyword evidence="7 14" id="KW-0812">Transmembrane</keyword>
<evidence type="ECO:0000256" key="7">
    <source>
        <dbReference type="ARBA" id="ARBA00022692"/>
    </source>
</evidence>
<dbReference type="STRING" id="883081.HMPREF9698_00514"/>
<dbReference type="EC" id="2.7.13.3" evidence="3"/>
<dbReference type="GO" id="GO:0000155">
    <property type="term" value="F:phosphorelay sensor kinase activity"/>
    <property type="evidence" value="ECO:0007669"/>
    <property type="project" value="InterPro"/>
</dbReference>
<dbReference type="Gene3D" id="3.30.565.10">
    <property type="entry name" value="Histidine kinase-like ATPase, C-terminal domain"/>
    <property type="match status" value="1"/>
</dbReference>
<accession>K9EBB8</accession>
<dbReference type="InterPro" id="IPR005467">
    <property type="entry name" value="His_kinase_dom"/>
</dbReference>
<dbReference type="SMART" id="SM00388">
    <property type="entry name" value="HisKA"/>
    <property type="match status" value="1"/>
</dbReference>
<sequence length="387" mass="44528">MKLTRSEKISLVMEALVTAAIVILVYLATYNILTWLARYLLRYHENSYLSNLLAGLRDTPYWGMTPVVIVFLTIAMVTFIYWRLKRRQRQYELAHIIDELHHIADGDFGHRIEKAGYSSEMQHVIDSIHTLVESAVAAMEEERRIEQTKDELITNVSHDIRTPLTSIIGYIGLIESGAYTNEEEFDRYLSVASNKAKQMKRLVDDLFEYIKVRQPSTKLNISHFDMVQLVEQLAIDFELDLDQQETELTIEPSQDSIMMDGDAEQLVRLMNNLVSNALKYGRSGQEIKIGINQEYDQVRLRVANNGSDLPQERLELIFDRFYRLEESRSSEIEGTGLGLPISKSIAQLHHGSIEAKNQDGWTIFEVVLPLTYQEDKEGRDGHARSKD</sequence>
<dbReference type="Proteomes" id="UP000009875">
    <property type="component" value="Unassembled WGS sequence"/>
</dbReference>
<protein>
    <recommendedName>
        <fullName evidence="3">histidine kinase</fullName>
        <ecNumber evidence="3">2.7.13.3</ecNumber>
    </recommendedName>
</protein>
<dbReference type="SMART" id="SM00387">
    <property type="entry name" value="HATPase_c"/>
    <property type="match status" value="1"/>
</dbReference>
<name>K9EBB8_9LACT</name>
<dbReference type="OrthoDB" id="335833at2"/>
<evidence type="ECO:0000256" key="4">
    <source>
        <dbReference type="ARBA" id="ARBA00022475"/>
    </source>
</evidence>
<evidence type="ECO:0000313" key="17">
    <source>
        <dbReference type="EMBL" id="EKU93948.1"/>
    </source>
</evidence>
<evidence type="ECO:0000256" key="2">
    <source>
        <dbReference type="ARBA" id="ARBA00004651"/>
    </source>
</evidence>
<dbReference type="SUPFAM" id="SSF47384">
    <property type="entry name" value="Homodimeric domain of signal transducing histidine kinase"/>
    <property type="match status" value="1"/>
</dbReference>
<comment type="catalytic activity">
    <reaction evidence="1">
        <text>ATP + protein L-histidine = ADP + protein N-phospho-L-histidine.</text>
        <dbReference type="EC" id="2.7.13.3"/>
    </reaction>
</comment>
<evidence type="ECO:0000259" key="16">
    <source>
        <dbReference type="PROSITE" id="PS50885"/>
    </source>
</evidence>
<dbReference type="Pfam" id="PF00512">
    <property type="entry name" value="HisKA"/>
    <property type="match status" value="1"/>
</dbReference>
<keyword evidence="5" id="KW-0597">Phosphoprotein</keyword>
<dbReference type="PROSITE" id="PS50109">
    <property type="entry name" value="HIS_KIN"/>
    <property type="match status" value="1"/>
</dbReference>
<evidence type="ECO:0000256" key="9">
    <source>
        <dbReference type="ARBA" id="ARBA00022777"/>
    </source>
</evidence>
<keyword evidence="12" id="KW-0902">Two-component regulatory system</keyword>
<keyword evidence="6" id="KW-0808">Transferase</keyword>
<keyword evidence="13 14" id="KW-0472">Membrane</keyword>
<dbReference type="InterPro" id="IPR050398">
    <property type="entry name" value="HssS/ArlS-like"/>
</dbReference>
<dbReference type="PANTHER" id="PTHR45528">
    <property type="entry name" value="SENSOR HISTIDINE KINASE CPXA"/>
    <property type="match status" value="1"/>
</dbReference>
<evidence type="ECO:0000256" key="10">
    <source>
        <dbReference type="ARBA" id="ARBA00022840"/>
    </source>
</evidence>
<dbReference type="InterPro" id="IPR003594">
    <property type="entry name" value="HATPase_dom"/>
</dbReference>
<dbReference type="HOGENOM" id="CLU_000445_89_3_9"/>
<comment type="subcellular location">
    <subcellularLocation>
        <location evidence="2">Cell membrane</location>
        <topology evidence="2">Multi-pass membrane protein</topology>
    </subcellularLocation>
</comment>
<dbReference type="FunFam" id="1.10.287.130:FF:000008">
    <property type="entry name" value="Two-component sensor histidine kinase"/>
    <property type="match status" value="1"/>
</dbReference>
<dbReference type="FunFam" id="3.30.565.10:FF:000013">
    <property type="entry name" value="Two-component sensor histidine kinase"/>
    <property type="match status" value="1"/>
</dbReference>
<dbReference type="EMBL" id="AGXA01000010">
    <property type="protein sequence ID" value="EKU93948.1"/>
    <property type="molecule type" value="Genomic_DNA"/>
</dbReference>
<dbReference type="CDD" id="cd00082">
    <property type="entry name" value="HisKA"/>
    <property type="match status" value="1"/>
</dbReference>
<feature type="domain" description="Histidine kinase" evidence="15">
    <location>
        <begin position="155"/>
        <end position="372"/>
    </location>
</feature>
<dbReference type="RefSeq" id="WP_003777080.1">
    <property type="nucleotide sequence ID" value="NZ_JH992958.1"/>
</dbReference>
<reference evidence="17 18" key="1">
    <citation type="submission" date="2012-09" db="EMBL/GenBank/DDBJ databases">
        <title>The Genome Sequence of Alloiococcus otitis ATCC 51267.</title>
        <authorList>
            <consortium name="The Broad Institute Genome Sequencing Platform"/>
            <person name="Earl A."/>
            <person name="Ward D."/>
            <person name="Feldgarden M."/>
            <person name="Gevers D."/>
            <person name="Huys G."/>
            <person name="Walker B."/>
            <person name="Young S.K."/>
            <person name="Zeng Q."/>
            <person name="Gargeya S."/>
            <person name="Fitzgerald M."/>
            <person name="Haas B."/>
            <person name="Abouelleil A."/>
            <person name="Alvarado L."/>
            <person name="Arachchi H.M."/>
            <person name="Berlin A.M."/>
            <person name="Chapman S.B."/>
            <person name="Goldberg J."/>
            <person name="Griggs A."/>
            <person name="Gujja S."/>
            <person name="Hansen M."/>
            <person name="Howarth C."/>
            <person name="Imamovic A."/>
            <person name="Larimer J."/>
            <person name="McCowen C."/>
            <person name="Montmayeur A."/>
            <person name="Murphy C."/>
            <person name="Neiman D."/>
            <person name="Pearson M."/>
            <person name="Priest M."/>
            <person name="Roberts A."/>
            <person name="Saif S."/>
            <person name="Shea T."/>
            <person name="Sisk P."/>
            <person name="Sykes S."/>
            <person name="Wortman J."/>
            <person name="Nusbaum C."/>
            <person name="Birren B."/>
        </authorList>
    </citation>
    <scope>NUCLEOTIDE SEQUENCE [LARGE SCALE GENOMIC DNA]</scope>
    <source>
        <strain evidence="17 18">ATCC 51267</strain>
    </source>
</reference>
<keyword evidence="9" id="KW-0418">Kinase</keyword>
<feature type="transmembrane region" description="Helical" evidence="14">
    <location>
        <begin position="61"/>
        <end position="82"/>
    </location>
</feature>
<dbReference type="InterPro" id="IPR003660">
    <property type="entry name" value="HAMP_dom"/>
</dbReference>
<dbReference type="Pfam" id="PF02518">
    <property type="entry name" value="HATPase_c"/>
    <property type="match status" value="1"/>
</dbReference>